<evidence type="ECO:0000313" key="4">
    <source>
        <dbReference type="EMBL" id="ASO22576.1"/>
    </source>
</evidence>
<protein>
    <recommendedName>
        <fullName evidence="3">DUF1707 domain-containing protein</fullName>
    </recommendedName>
</protein>
<feature type="domain" description="DUF1707" evidence="3">
    <location>
        <begin position="26"/>
        <end position="78"/>
    </location>
</feature>
<gene>
    <name evidence="4" type="ORF">AHOG_24855</name>
</gene>
<evidence type="ECO:0000313" key="5">
    <source>
        <dbReference type="Proteomes" id="UP000204221"/>
    </source>
</evidence>
<name>A0A221WAH6_9PSEU</name>
<evidence type="ECO:0000256" key="2">
    <source>
        <dbReference type="SAM" id="Phobius"/>
    </source>
</evidence>
<dbReference type="AlphaFoldDB" id="A0A221WAH6"/>
<keyword evidence="5" id="KW-1185">Reference proteome</keyword>
<evidence type="ECO:0000256" key="1">
    <source>
        <dbReference type="SAM" id="MobiDB-lite"/>
    </source>
</evidence>
<proteinExistence type="predicted"/>
<dbReference type="KEGG" id="ahg:AHOG_24855"/>
<evidence type="ECO:0000259" key="3">
    <source>
        <dbReference type="Pfam" id="PF08044"/>
    </source>
</evidence>
<reference evidence="4 5" key="1">
    <citation type="submission" date="2017-07" db="EMBL/GenBank/DDBJ databases">
        <title>Complete genome sequence of Actinoalloteichus hoggarensis DSM 45943, type strain of Actinoalloteichus hoggarensis.</title>
        <authorList>
            <person name="Ruckert C."/>
            <person name="Nouioui I."/>
            <person name="Willmese J."/>
            <person name="van Wezel G."/>
            <person name="Klenk H.-P."/>
            <person name="Kalinowski J."/>
            <person name="Zotchev S.B."/>
        </authorList>
    </citation>
    <scope>NUCLEOTIDE SEQUENCE [LARGE SCALE GENOMIC DNA]</scope>
    <source>
        <strain evidence="4 5">DSM 45943</strain>
    </source>
</reference>
<dbReference type="Proteomes" id="UP000204221">
    <property type="component" value="Chromosome"/>
</dbReference>
<feature type="compositionally biased region" description="Pro residues" evidence="1">
    <location>
        <begin position="87"/>
        <end position="102"/>
    </location>
</feature>
<dbReference type="EMBL" id="CP022521">
    <property type="protein sequence ID" value="ASO22576.1"/>
    <property type="molecule type" value="Genomic_DNA"/>
</dbReference>
<accession>A0A221WAH6</accession>
<keyword evidence="2" id="KW-1133">Transmembrane helix</keyword>
<sequence length="149" mass="16527">MGVNDEKRRGEGLASELVEDFWSPDMRIGDAEREEAVEVLGRHLADGRLDITEYGDRCARASTARVRGDIVAVFADLPQPRPKFLTPRPPPPPPAPAPPPHAPARARRHPLDRALMTVVWLVAAVLAVVTRNLLILALPLVLTMILRWR</sequence>
<dbReference type="Pfam" id="PF08044">
    <property type="entry name" value="DUF1707"/>
    <property type="match status" value="1"/>
</dbReference>
<feature type="region of interest" description="Disordered" evidence="1">
    <location>
        <begin position="78"/>
        <end position="106"/>
    </location>
</feature>
<keyword evidence="2" id="KW-0472">Membrane</keyword>
<keyword evidence="2" id="KW-0812">Transmembrane</keyword>
<dbReference type="InterPro" id="IPR012551">
    <property type="entry name" value="DUF1707_SHOCT-like"/>
</dbReference>
<organism evidence="4 5">
    <name type="scientific">Actinoalloteichus hoggarensis</name>
    <dbReference type="NCBI Taxonomy" id="1470176"/>
    <lineage>
        <taxon>Bacteria</taxon>
        <taxon>Bacillati</taxon>
        <taxon>Actinomycetota</taxon>
        <taxon>Actinomycetes</taxon>
        <taxon>Pseudonocardiales</taxon>
        <taxon>Pseudonocardiaceae</taxon>
        <taxon>Actinoalloteichus</taxon>
    </lineage>
</organism>
<feature type="transmembrane region" description="Helical" evidence="2">
    <location>
        <begin position="115"/>
        <end position="146"/>
    </location>
</feature>